<feature type="compositionally biased region" description="Polar residues" evidence="9">
    <location>
        <begin position="509"/>
        <end position="519"/>
    </location>
</feature>
<evidence type="ECO:0000256" key="1">
    <source>
        <dbReference type="ARBA" id="ARBA00004123"/>
    </source>
</evidence>
<dbReference type="Proteomes" id="UP000799291">
    <property type="component" value="Unassembled WGS sequence"/>
</dbReference>
<evidence type="ECO:0000256" key="4">
    <source>
        <dbReference type="ARBA" id="ARBA00023015"/>
    </source>
</evidence>
<evidence type="ECO:0000256" key="8">
    <source>
        <dbReference type="PROSITE-ProRule" id="PRU00035"/>
    </source>
</evidence>
<feature type="domain" description="Bromo" evidence="10">
    <location>
        <begin position="253"/>
        <end position="332"/>
    </location>
</feature>
<feature type="region of interest" description="Disordered" evidence="9">
    <location>
        <begin position="438"/>
        <end position="574"/>
    </location>
</feature>
<keyword evidence="2" id="KW-0677">Repeat</keyword>
<keyword evidence="7" id="KW-0539">Nucleus</keyword>
<gene>
    <name evidence="11" type="ORF">K458DRAFT_341608</name>
</gene>
<dbReference type="CDD" id="cd04369">
    <property type="entry name" value="Bromodomain"/>
    <property type="match status" value="2"/>
</dbReference>
<keyword evidence="6" id="KW-0804">Transcription</keyword>
<evidence type="ECO:0000256" key="5">
    <source>
        <dbReference type="ARBA" id="ARBA00023117"/>
    </source>
</evidence>
<dbReference type="Pfam" id="PF22994">
    <property type="entry name" value="RSC4_Ig_like"/>
    <property type="match status" value="1"/>
</dbReference>
<dbReference type="SUPFAM" id="SSF47370">
    <property type="entry name" value="Bromodomain"/>
    <property type="match status" value="2"/>
</dbReference>
<feature type="region of interest" description="Disordered" evidence="9">
    <location>
        <begin position="1"/>
        <end position="39"/>
    </location>
</feature>
<evidence type="ECO:0000256" key="6">
    <source>
        <dbReference type="ARBA" id="ARBA00023163"/>
    </source>
</evidence>
<feature type="compositionally biased region" description="Polar residues" evidence="9">
    <location>
        <begin position="403"/>
        <end position="418"/>
    </location>
</feature>
<dbReference type="EMBL" id="MU005586">
    <property type="protein sequence ID" value="KAF2682770.1"/>
    <property type="molecule type" value="Genomic_DNA"/>
</dbReference>
<dbReference type="Pfam" id="PF00439">
    <property type="entry name" value="Bromodomain"/>
    <property type="match status" value="2"/>
</dbReference>
<feature type="compositionally biased region" description="Low complexity" evidence="9">
    <location>
        <begin position="199"/>
        <end position="210"/>
    </location>
</feature>
<name>A0A6G1IXV4_9PLEO</name>
<evidence type="ECO:0000313" key="11">
    <source>
        <dbReference type="EMBL" id="KAF2682770.1"/>
    </source>
</evidence>
<dbReference type="PROSITE" id="PS00633">
    <property type="entry name" value="BROMODOMAIN_1"/>
    <property type="match status" value="1"/>
</dbReference>
<dbReference type="PRINTS" id="PR00503">
    <property type="entry name" value="BROMODOMAIN"/>
</dbReference>
<protein>
    <recommendedName>
        <fullName evidence="10">Bromo domain-containing protein</fullName>
    </recommendedName>
</protein>
<comment type="subcellular location">
    <subcellularLocation>
        <location evidence="1">Nucleus</location>
    </subcellularLocation>
</comment>
<reference evidence="11" key="1">
    <citation type="journal article" date="2020" name="Stud. Mycol.">
        <title>101 Dothideomycetes genomes: a test case for predicting lifestyles and emergence of pathogens.</title>
        <authorList>
            <person name="Haridas S."/>
            <person name="Albert R."/>
            <person name="Binder M."/>
            <person name="Bloem J."/>
            <person name="Labutti K."/>
            <person name="Salamov A."/>
            <person name="Andreopoulos B."/>
            <person name="Baker S."/>
            <person name="Barry K."/>
            <person name="Bills G."/>
            <person name="Bluhm B."/>
            <person name="Cannon C."/>
            <person name="Castanera R."/>
            <person name="Culley D."/>
            <person name="Daum C."/>
            <person name="Ezra D."/>
            <person name="Gonzalez J."/>
            <person name="Henrissat B."/>
            <person name="Kuo A."/>
            <person name="Liang C."/>
            <person name="Lipzen A."/>
            <person name="Lutzoni F."/>
            <person name="Magnuson J."/>
            <person name="Mondo S."/>
            <person name="Nolan M."/>
            <person name="Ohm R."/>
            <person name="Pangilinan J."/>
            <person name="Park H.-J."/>
            <person name="Ramirez L."/>
            <person name="Alfaro M."/>
            <person name="Sun H."/>
            <person name="Tritt A."/>
            <person name="Yoshinaga Y."/>
            <person name="Zwiers L.-H."/>
            <person name="Turgeon B."/>
            <person name="Goodwin S."/>
            <person name="Spatafora J."/>
            <person name="Crous P."/>
            <person name="Grigoriev I."/>
        </authorList>
    </citation>
    <scope>NUCLEOTIDE SEQUENCE</scope>
    <source>
        <strain evidence="11">CBS 122367</strain>
    </source>
</reference>
<proteinExistence type="predicted"/>
<dbReference type="GO" id="GO:0016586">
    <property type="term" value="C:RSC-type complex"/>
    <property type="evidence" value="ECO:0007669"/>
    <property type="project" value="InterPro"/>
</dbReference>
<dbReference type="Gene3D" id="1.20.920.10">
    <property type="entry name" value="Bromodomain-like"/>
    <property type="match status" value="2"/>
</dbReference>
<dbReference type="OrthoDB" id="6017at2759"/>
<dbReference type="InterPro" id="IPR037382">
    <property type="entry name" value="Rsc/polybromo"/>
</dbReference>
<keyword evidence="4" id="KW-0805">Transcription regulation</keyword>
<keyword evidence="5 8" id="KW-0103">Bromodomain</keyword>
<dbReference type="GO" id="GO:0003682">
    <property type="term" value="F:chromatin binding"/>
    <property type="evidence" value="ECO:0007669"/>
    <property type="project" value="TreeGrafter"/>
</dbReference>
<sequence>MESAAKRKASGAAAPENEGRPSKRQKLPSDANGGGETAATTTAMGLKFLESLKQAKDKTGRPIAVHFLTLPDKKALPEYYEHIKLPIAIDTIEDKLNRGEYTSLAQVEGDQKRLVNNAKAYNDKKSIIYEDAERLRKTASNWMVKHNPAYRTVPNYQAVATPVPGEEPVPYGKPIPRIQPSTPRPSVSTPDSTERPRRAAAAQSTTPAPSKLRHSASAVPEGADDSPGFKGKTFQQAQEQIIRELIEYVEPESGLQIFLPFHQLPSRSLKDYYALIKKPVSLFAVQKAVRGVIGRNAPTGHTELKSWDAFEQTTSLIWKNAREYNEDGSDLYNVSIELEVCVGHILMENQYSHEQEMFKQRLAEAKAHVDEPPQPKLKLNMSAAAPSPAPAPKQQLKLKLRQSPVSDPNTPGARSSATPGVIVDNEALLRQQRHVLESMNGSRSSRPSSSGKPQTPSASVNPFSGTRGAAASIPPPPAAQTKTTGSPPAPNGIKNDAQSPSLNAIRPASNASDNQSQRVSVPARTPQPVMAPPQPHSRPASGSPHPNGPASQQMGTHTTQHHPPPNYYVPPHTPQFDHFRKVPLKSINEALIPKIALNTHPALSLPRPWSMVIPANKQKTSHSVTLLLQPSHSYLQIVPHVPIALTNRLYRLFVTVNGNKTFEVNRMPVTAGINGTATTPGYESGKKKGEPVYEAKLMVGVNRMEVEIIAERDRKGKPESNNQKDQVETEKCTIFLHLLRSS</sequence>
<feature type="compositionally biased region" description="Polar residues" evidence="9">
    <location>
        <begin position="451"/>
        <end position="464"/>
    </location>
</feature>
<dbReference type="InterPro" id="IPR018359">
    <property type="entry name" value="Bromodomain_CS"/>
</dbReference>
<evidence type="ECO:0000256" key="7">
    <source>
        <dbReference type="ARBA" id="ARBA00023242"/>
    </source>
</evidence>
<dbReference type="InterPro" id="IPR036427">
    <property type="entry name" value="Bromodomain-like_sf"/>
</dbReference>
<organism evidence="11 12">
    <name type="scientific">Lentithecium fluviatile CBS 122367</name>
    <dbReference type="NCBI Taxonomy" id="1168545"/>
    <lineage>
        <taxon>Eukaryota</taxon>
        <taxon>Fungi</taxon>
        <taxon>Dikarya</taxon>
        <taxon>Ascomycota</taxon>
        <taxon>Pezizomycotina</taxon>
        <taxon>Dothideomycetes</taxon>
        <taxon>Pleosporomycetidae</taxon>
        <taxon>Pleosporales</taxon>
        <taxon>Massarineae</taxon>
        <taxon>Lentitheciaceae</taxon>
        <taxon>Lentithecium</taxon>
    </lineage>
</organism>
<feature type="compositionally biased region" description="Polar residues" evidence="9">
    <location>
        <begin position="179"/>
        <end position="191"/>
    </location>
</feature>
<dbReference type="GO" id="GO:0006338">
    <property type="term" value="P:chromatin remodeling"/>
    <property type="evidence" value="ECO:0007669"/>
    <property type="project" value="InterPro"/>
</dbReference>
<feature type="compositionally biased region" description="Polar residues" evidence="9">
    <location>
        <begin position="549"/>
        <end position="558"/>
    </location>
</feature>
<dbReference type="SMART" id="SM00297">
    <property type="entry name" value="BROMO"/>
    <property type="match status" value="2"/>
</dbReference>
<keyword evidence="3" id="KW-0156">Chromatin regulator</keyword>
<dbReference type="AlphaFoldDB" id="A0A6G1IXV4"/>
<dbReference type="FunFam" id="1.20.920.10:FF:000083">
    <property type="entry name" value="WGS project CABT00000000 data, contig 2.8"/>
    <property type="match status" value="1"/>
</dbReference>
<dbReference type="PANTHER" id="PTHR16062">
    <property type="entry name" value="SWI/SNF-RELATED"/>
    <property type="match status" value="1"/>
</dbReference>
<evidence type="ECO:0000256" key="3">
    <source>
        <dbReference type="ARBA" id="ARBA00022853"/>
    </source>
</evidence>
<dbReference type="PANTHER" id="PTHR16062:SF20">
    <property type="entry name" value="CHROMATIN STRUCTURE-REMODELING COMPLEX SUBUNIT RSC4"/>
    <property type="match status" value="1"/>
</dbReference>
<feature type="compositionally biased region" description="Pro residues" evidence="9">
    <location>
        <begin position="562"/>
        <end position="573"/>
    </location>
</feature>
<feature type="region of interest" description="Disordered" evidence="9">
    <location>
        <begin position="164"/>
        <end position="234"/>
    </location>
</feature>
<evidence type="ECO:0000259" key="10">
    <source>
        <dbReference type="PROSITE" id="PS50014"/>
    </source>
</evidence>
<keyword evidence="12" id="KW-1185">Reference proteome</keyword>
<accession>A0A6G1IXV4</accession>
<feature type="domain" description="Bromo" evidence="10">
    <location>
        <begin position="59"/>
        <end position="129"/>
    </location>
</feature>
<evidence type="ECO:0000256" key="2">
    <source>
        <dbReference type="ARBA" id="ARBA00022737"/>
    </source>
</evidence>
<feature type="region of interest" description="Disordered" evidence="9">
    <location>
        <begin position="368"/>
        <end position="423"/>
    </location>
</feature>
<dbReference type="GO" id="GO:0006368">
    <property type="term" value="P:transcription elongation by RNA polymerase II"/>
    <property type="evidence" value="ECO:0007669"/>
    <property type="project" value="TreeGrafter"/>
</dbReference>
<dbReference type="InterPro" id="IPR001487">
    <property type="entry name" value="Bromodomain"/>
</dbReference>
<evidence type="ECO:0000256" key="9">
    <source>
        <dbReference type="SAM" id="MobiDB-lite"/>
    </source>
</evidence>
<evidence type="ECO:0000313" key="12">
    <source>
        <dbReference type="Proteomes" id="UP000799291"/>
    </source>
</evidence>
<dbReference type="PROSITE" id="PS50014">
    <property type="entry name" value="BROMODOMAIN_2"/>
    <property type="match status" value="2"/>
</dbReference>
<dbReference type="InterPro" id="IPR054551">
    <property type="entry name" value="RSC4_Ig-like"/>
</dbReference>